<feature type="domain" description="XdhC Rossmann" evidence="3">
    <location>
        <begin position="74"/>
        <end position="103"/>
    </location>
</feature>
<evidence type="ECO:0000259" key="2">
    <source>
        <dbReference type="Pfam" id="PF02625"/>
    </source>
</evidence>
<dbReference type="RefSeq" id="WP_373428874.1">
    <property type="nucleotide sequence ID" value="NZ_JAUSWV010000002.1"/>
</dbReference>
<feature type="domain" description="XdhC- CoxI" evidence="2">
    <location>
        <begin position="13"/>
        <end position="41"/>
    </location>
</feature>
<evidence type="ECO:0000259" key="3">
    <source>
        <dbReference type="Pfam" id="PF13478"/>
    </source>
</evidence>
<proteinExistence type="predicted"/>
<organism evidence="4 5">
    <name type="scientific">Streptomyces rishiriensis</name>
    <dbReference type="NCBI Taxonomy" id="68264"/>
    <lineage>
        <taxon>Bacteria</taxon>
        <taxon>Bacillati</taxon>
        <taxon>Actinomycetota</taxon>
        <taxon>Actinomycetes</taxon>
        <taxon>Kitasatosporales</taxon>
        <taxon>Streptomycetaceae</taxon>
        <taxon>Streptomyces</taxon>
    </lineage>
</organism>
<dbReference type="PANTHER" id="PTHR30388">
    <property type="entry name" value="ALDEHYDE OXIDOREDUCTASE MOLYBDENUM COFACTOR ASSEMBLY PROTEIN"/>
    <property type="match status" value="1"/>
</dbReference>
<keyword evidence="5" id="KW-1185">Reference proteome</keyword>
<feature type="region of interest" description="Disordered" evidence="1">
    <location>
        <begin position="1"/>
        <end position="21"/>
    </location>
</feature>
<name>A0ABU0P2S6_STRRH</name>
<accession>A0ABU0P2S6</accession>
<evidence type="ECO:0000256" key="1">
    <source>
        <dbReference type="SAM" id="MobiDB-lite"/>
    </source>
</evidence>
<evidence type="ECO:0000313" key="5">
    <source>
        <dbReference type="Proteomes" id="UP001230654"/>
    </source>
</evidence>
<gene>
    <name evidence="4" type="ORF">QF030_007847</name>
</gene>
<dbReference type="Pfam" id="PF13478">
    <property type="entry name" value="XdhC_C"/>
    <property type="match status" value="1"/>
</dbReference>
<dbReference type="Pfam" id="PF02625">
    <property type="entry name" value="XdhC_CoxI"/>
    <property type="match status" value="1"/>
</dbReference>
<evidence type="ECO:0000313" key="4">
    <source>
        <dbReference type="EMBL" id="MDQ0585669.1"/>
    </source>
</evidence>
<feature type="region of interest" description="Disordered" evidence="1">
    <location>
        <begin position="136"/>
        <end position="162"/>
    </location>
</feature>
<dbReference type="Proteomes" id="UP001230654">
    <property type="component" value="Unassembled WGS sequence"/>
</dbReference>
<dbReference type="EMBL" id="JAUSWV010000002">
    <property type="protein sequence ID" value="MDQ0585669.1"/>
    <property type="molecule type" value="Genomic_DNA"/>
</dbReference>
<sequence length="162" mass="17085">MGQILPAQSRGRRGRQRGSISGGCVEGAVHDLCRQVLRHRGAPQRTRCGDSDDDAFAVGLTCGGERDVLVQRIDQLARLRSPIGLGLGARTPQETAVSITAEIIAHAHLGTGLPLSQATGPIHRPLPLLDSGHGRLREEAADPGRPPTWRHGNAAPVQAAVS</sequence>
<comment type="caution">
    <text evidence="4">The sequence shown here is derived from an EMBL/GenBank/DDBJ whole genome shotgun (WGS) entry which is preliminary data.</text>
</comment>
<dbReference type="PANTHER" id="PTHR30388:SF4">
    <property type="entry name" value="MOLYBDENUM COFACTOR INSERTION CHAPERONE PAOD"/>
    <property type="match status" value="1"/>
</dbReference>
<reference evidence="4 5" key="1">
    <citation type="submission" date="2023-07" db="EMBL/GenBank/DDBJ databases">
        <title>Comparative genomics of wheat-associated soil bacteria to identify genetic determinants of phenazine resistance.</title>
        <authorList>
            <person name="Mouncey N."/>
        </authorList>
    </citation>
    <scope>NUCLEOTIDE SEQUENCE [LARGE SCALE GENOMIC DNA]</scope>
    <source>
        <strain evidence="4 5">B2I6</strain>
    </source>
</reference>
<dbReference type="Gene3D" id="3.40.50.720">
    <property type="entry name" value="NAD(P)-binding Rossmann-like Domain"/>
    <property type="match status" value="1"/>
</dbReference>
<protein>
    <submittedName>
        <fullName evidence="4">Xanthine/CO dehydrogenase XdhC/CoxF family maturation factor</fullName>
    </submittedName>
</protein>
<dbReference type="InterPro" id="IPR003777">
    <property type="entry name" value="XdhC_CoxI"/>
</dbReference>
<dbReference type="InterPro" id="IPR027051">
    <property type="entry name" value="XdhC_Rossmann_dom"/>
</dbReference>
<dbReference type="InterPro" id="IPR052698">
    <property type="entry name" value="MoCofactor_Util/Proc"/>
</dbReference>